<feature type="domain" description="Transposase IS66 central" evidence="1">
    <location>
        <begin position="3"/>
        <end position="64"/>
    </location>
</feature>
<comment type="caution">
    <text evidence="3">The sequence shown here is derived from an EMBL/GenBank/DDBJ whole genome shotgun (WGS) entry which is preliminary data.</text>
</comment>
<dbReference type="Proteomes" id="UP000011971">
    <property type="component" value="Unassembled WGS sequence"/>
</dbReference>
<dbReference type="EMBL" id="AOGE01000016">
    <property type="protein sequence ID" value="ELT49832.1"/>
    <property type="molecule type" value="Genomic_DNA"/>
</dbReference>
<dbReference type="PANTHER" id="PTHR33678:SF1">
    <property type="entry name" value="BLL1576 PROTEIN"/>
    <property type="match status" value="1"/>
</dbReference>
<dbReference type="PANTHER" id="PTHR33678">
    <property type="entry name" value="BLL1576 PROTEIN"/>
    <property type="match status" value="1"/>
</dbReference>
<evidence type="ECO:0000259" key="2">
    <source>
        <dbReference type="Pfam" id="PF13817"/>
    </source>
</evidence>
<dbReference type="PATRIC" id="fig|1234597.4.peg.1553"/>
<protein>
    <submittedName>
        <fullName evidence="3">Transposase IS66</fullName>
    </submittedName>
</protein>
<gene>
    <name evidence="3" type="ORF">D584_07463</name>
</gene>
<accession>M5JQI6</accession>
<dbReference type="AlphaFoldDB" id="M5JQI6"/>
<dbReference type="InterPro" id="IPR052344">
    <property type="entry name" value="Transposase-related"/>
</dbReference>
<evidence type="ECO:0000313" key="3">
    <source>
        <dbReference type="EMBL" id="ELT49832.1"/>
    </source>
</evidence>
<dbReference type="InterPro" id="IPR039552">
    <property type="entry name" value="IS66_C"/>
</dbReference>
<dbReference type="Pfam" id="PF03050">
    <property type="entry name" value="DDE_Tnp_IS66"/>
    <property type="match status" value="1"/>
</dbReference>
<feature type="domain" description="Transposase IS66 C-terminal" evidence="2">
    <location>
        <begin position="71"/>
        <end position="98"/>
    </location>
</feature>
<proteinExistence type="predicted"/>
<dbReference type="Pfam" id="PF13817">
    <property type="entry name" value="DDE_Tnp_IS66_C"/>
    <property type="match status" value="1"/>
</dbReference>
<reference evidence="3 4" key="1">
    <citation type="journal article" date="2013" name="Gut Pathog.">
        <title>Draft genome of Ochrobactrum intermedium strain M86 isolated from non-ulcer dyspeptic individual from India.</title>
        <authorList>
            <person name="Kulkarni G."/>
            <person name="Dhotre D."/>
            <person name="Dharne M."/>
            <person name="Shetty S."/>
            <person name="Chowdhury S."/>
            <person name="Misra V."/>
            <person name="Misra S."/>
            <person name="Patole M."/>
            <person name="Shouche Y."/>
        </authorList>
    </citation>
    <scope>NUCLEOTIDE SEQUENCE [LARGE SCALE GENOMIC DNA]</scope>
    <source>
        <strain evidence="3 4">M86</strain>
    </source>
</reference>
<dbReference type="InterPro" id="IPR004291">
    <property type="entry name" value="Transposase_IS66_central"/>
</dbReference>
<name>M5JQI6_9HYPH</name>
<sequence length="108" mass="12003">MLRIPGKSELAKALRYGLSRWPSLSLFLEDGRVAMDNNAAERALRPIGVGRRNWLFAGADTGAETLARAMTIIETAKMNGINPQAYLADVLDRIHDHDLPLRISSRMD</sequence>
<evidence type="ECO:0000313" key="4">
    <source>
        <dbReference type="Proteomes" id="UP000011971"/>
    </source>
</evidence>
<organism evidence="3 4">
    <name type="scientific">Brucella intermedia M86</name>
    <dbReference type="NCBI Taxonomy" id="1234597"/>
    <lineage>
        <taxon>Bacteria</taxon>
        <taxon>Pseudomonadati</taxon>
        <taxon>Pseudomonadota</taxon>
        <taxon>Alphaproteobacteria</taxon>
        <taxon>Hyphomicrobiales</taxon>
        <taxon>Brucellaceae</taxon>
        <taxon>Brucella/Ochrobactrum group</taxon>
        <taxon>Brucella</taxon>
    </lineage>
</organism>
<evidence type="ECO:0000259" key="1">
    <source>
        <dbReference type="Pfam" id="PF03050"/>
    </source>
</evidence>